<keyword evidence="3" id="KW-0723">Serine/threonine-protein kinase</keyword>
<dbReference type="InterPro" id="IPR017441">
    <property type="entry name" value="Protein_kinase_ATP_BS"/>
</dbReference>
<dbReference type="InterPro" id="IPR008271">
    <property type="entry name" value="Ser/Thr_kinase_AS"/>
</dbReference>
<comment type="catalytic activity">
    <reaction evidence="9">
        <text>L-seryl-[protein] + ATP = O-phospho-L-seryl-[protein] + ADP + H(+)</text>
        <dbReference type="Rhea" id="RHEA:17989"/>
        <dbReference type="Rhea" id="RHEA-COMP:9863"/>
        <dbReference type="Rhea" id="RHEA-COMP:11604"/>
        <dbReference type="ChEBI" id="CHEBI:15378"/>
        <dbReference type="ChEBI" id="CHEBI:29999"/>
        <dbReference type="ChEBI" id="CHEBI:30616"/>
        <dbReference type="ChEBI" id="CHEBI:83421"/>
        <dbReference type="ChEBI" id="CHEBI:456216"/>
        <dbReference type="EC" id="2.7.11.25"/>
    </reaction>
</comment>
<dbReference type="InterPro" id="IPR011009">
    <property type="entry name" value="Kinase-like_dom_sf"/>
</dbReference>
<dbReference type="PANTHER" id="PTHR48016:SF29">
    <property type="entry name" value="MITOGEN-ACTIVATED PROTEIN KINASE KINASE KINASE 1-RELATED"/>
    <property type="match status" value="1"/>
</dbReference>
<comment type="similarity">
    <text evidence="1">Belongs to the protein kinase superfamily. STE Ser/Thr protein kinase family. MAP kinase kinase kinase subfamily.</text>
</comment>
<sequence>MFSFSRDKKSKSKPTMKSPRPAPRPRLERRNAAKNIDYEHHPNLSAAASFAGPRDGDGDDEDDVGSPGEALRATRSLEIYRNQTSFRIGGSFEGEVDLICRSLGLSGPEDFAIPSAAWEASRAQRLSHCSAAASRLSPPQHQHPMEEESRPADRDHERTKKTGSGGEGGIRGNRPPTLATPESVPPAAAAAVSTAGRSSISNNNNNNNPSPSSVLAPPPSMSVTLPALDRAGSAWDLVRSFAPDDDDEEGGKRRVFSDEEEEEEKGEEEEEEVRVGLREEMSEDVASTSNDDCDDTSSCTTEVMFVISPNGRFKRSIRSWMRGQLLGSGSFGTVYEGISDDGIFFAVKEVSLLDQGSNAQQCILQLEQEIALLSQFEHENIVQYYGTDKEEAKLFIFIELVTQGSLASLYQKYRLQDSQVSAYTRQILKGLYYLHERNVVHRDIKCANILVHANGSVKLADFGLAKEITKFNMLKSCKGSVYWMAPEVVNPRKTYGPAADIWSLGCTVLEMLTRQIPYPNLEWQHAFFKIGRGDQPPIPNHLSRDARDFISQCVRVNPEDRPLACQLLEHPFVRRPLPSSGSGSDYSSSPSNGRWH</sequence>
<keyword evidence="7 10" id="KW-0067">ATP-binding</keyword>
<comment type="caution">
    <text evidence="13">The sequence shown here is derived from an EMBL/GenBank/DDBJ whole genome shotgun (WGS) entry which is preliminary data.</text>
</comment>
<keyword evidence="14" id="KW-1185">Reference proteome</keyword>
<evidence type="ECO:0000256" key="6">
    <source>
        <dbReference type="ARBA" id="ARBA00022777"/>
    </source>
</evidence>
<evidence type="ECO:0000256" key="5">
    <source>
        <dbReference type="ARBA" id="ARBA00022741"/>
    </source>
</evidence>
<evidence type="ECO:0000313" key="13">
    <source>
        <dbReference type="EMBL" id="KAJ6818150.1"/>
    </source>
</evidence>
<dbReference type="GO" id="GO:0005524">
    <property type="term" value="F:ATP binding"/>
    <property type="evidence" value="ECO:0007669"/>
    <property type="project" value="UniProtKB-UniRule"/>
</dbReference>
<feature type="region of interest" description="Disordered" evidence="11">
    <location>
        <begin position="576"/>
        <end position="596"/>
    </location>
</feature>
<proteinExistence type="inferred from homology"/>
<evidence type="ECO:0000256" key="11">
    <source>
        <dbReference type="SAM" id="MobiDB-lite"/>
    </source>
</evidence>
<feature type="compositionally biased region" description="Low complexity" evidence="11">
    <location>
        <begin position="179"/>
        <end position="215"/>
    </location>
</feature>
<dbReference type="SMART" id="SM00220">
    <property type="entry name" value="S_TKc"/>
    <property type="match status" value="1"/>
</dbReference>
<comment type="catalytic activity">
    <reaction evidence="8">
        <text>L-threonyl-[protein] + ATP = O-phospho-L-threonyl-[protein] + ADP + H(+)</text>
        <dbReference type="Rhea" id="RHEA:46608"/>
        <dbReference type="Rhea" id="RHEA-COMP:11060"/>
        <dbReference type="Rhea" id="RHEA-COMP:11605"/>
        <dbReference type="ChEBI" id="CHEBI:15378"/>
        <dbReference type="ChEBI" id="CHEBI:30013"/>
        <dbReference type="ChEBI" id="CHEBI:30616"/>
        <dbReference type="ChEBI" id="CHEBI:61977"/>
        <dbReference type="ChEBI" id="CHEBI:456216"/>
        <dbReference type="EC" id="2.7.11.25"/>
    </reaction>
</comment>
<keyword evidence="6 13" id="KW-0418">Kinase</keyword>
<dbReference type="Pfam" id="PF00069">
    <property type="entry name" value="Pkinase"/>
    <property type="match status" value="1"/>
</dbReference>
<dbReference type="EMBL" id="JANAVB010027397">
    <property type="protein sequence ID" value="KAJ6818150.1"/>
    <property type="molecule type" value="Genomic_DNA"/>
</dbReference>
<evidence type="ECO:0000256" key="1">
    <source>
        <dbReference type="ARBA" id="ARBA00006529"/>
    </source>
</evidence>
<dbReference type="SUPFAM" id="SSF56112">
    <property type="entry name" value="Protein kinase-like (PK-like)"/>
    <property type="match status" value="1"/>
</dbReference>
<dbReference type="PROSITE" id="PS00107">
    <property type="entry name" value="PROTEIN_KINASE_ATP"/>
    <property type="match status" value="1"/>
</dbReference>
<keyword evidence="4" id="KW-0808">Transferase</keyword>
<dbReference type="Proteomes" id="UP001140949">
    <property type="component" value="Unassembled WGS sequence"/>
</dbReference>
<dbReference type="FunFam" id="3.30.200.20:FF:000713">
    <property type="entry name" value="Mitogen-activated protein kinase 1, putative, expressed"/>
    <property type="match status" value="1"/>
</dbReference>
<organism evidence="13 14">
    <name type="scientific">Iris pallida</name>
    <name type="common">Sweet iris</name>
    <dbReference type="NCBI Taxonomy" id="29817"/>
    <lineage>
        <taxon>Eukaryota</taxon>
        <taxon>Viridiplantae</taxon>
        <taxon>Streptophyta</taxon>
        <taxon>Embryophyta</taxon>
        <taxon>Tracheophyta</taxon>
        <taxon>Spermatophyta</taxon>
        <taxon>Magnoliopsida</taxon>
        <taxon>Liliopsida</taxon>
        <taxon>Asparagales</taxon>
        <taxon>Iridaceae</taxon>
        <taxon>Iridoideae</taxon>
        <taxon>Irideae</taxon>
        <taxon>Iris</taxon>
    </lineage>
</organism>
<dbReference type="PROSITE" id="PS50011">
    <property type="entry name" value="PROTEIN_KINASE_DOM"/>
    <property type="match status" value="1"/>
</dbReference>
<evidence type="ECO:0000256" key="7">
    <source>
        <dbReference type="ARBA" id="ARBA00022840"/>
    </source>
</evidence>
<evidence type="ECO:0000256" key="9">
    <source>
        <dbReference type="ARBA" id="ARBA00048329"/>
    </source>
</evidence>
<protein>
    <recommendedName>
        <fullName evidence="2">mitogen-activated protein kinase kinase kinase</fullName>
        <ecNumber evidence="2">2.7.11.25</ecNumber>
    </recommendedName>
</protein>
<feature type="compositionally biased region" description="Acidic residues" evidence="11">
    <location>
        <begin position="258"/>
        <end position="272"/>
    </location>
</feature>
<dbReference type="AlphaFoldDB" id="A0AAX6FP95"/>
<feature type="region of interest" description="Disordered" evidence="11">
    <location>
        <begin position="129"/>
        <end position="225"/>
    </location>
</feature>
<dbReference type="InterPro" id="IPR050538">
    <property type="entry name" value="MAP_kinase_kinase_kinase"/>
</dbReference>
<evidence type="ECO:0000313" key="14">
    <source>
        <dbReference type="Proteomes" id="UP001140949"/>
    </source>
</evidence>
<evidence type="ECO:0000256" key="2">
    <source>
        <dbReference type="ARBA" id="ARBA00012406"/>
    </source>
</evidence>
<feature type="domain" description="Protein kinase" evidence="12">
    <location>
        <begin position="320"/>
        <end position="573"/>
    </location>
</feature>
<evidence type="ECO:0000259" key="12">
    <source>
        <dbReference type="PROSITE" id="PS50011"/>
    </source>
</evidence>
<dbReference type="GO" id="GO:0004709">
    <property type="term" value="F:MAP kinase kinase kinase activity"/>
    <property type="evidence" value="ECO:0007669"/>
    <property type="project" value="UniProtKB-EC"/>
</dbReference>
<feature type="binding site" evidence="10">
    <location>
        <position position="348"/>
    </location>
    <ligand>
        <name>ATP</name>
        <dbReference type="ChEBI" id="CHEBI:30616"/>
    </ligand>
</feature>
<dbReference type="PROSITE" id="PS00108">
    <property type="entry name" value="PROTEIN_KINASE_ST"/>
    <property type="match status" value="1"/>
</dbReference>
<evidence type="ECO:0000256" key="4">
    <source>
        <dbReference type="ARBA" id="ARBA00022679"/>
    </source>
</evidence>
<reference evidence="13" key="1">
    <citation type="journal article" date="2023" name="GigaByte">
        <title>Genome assembly of the bearded iris, Iris pallida Lam.</title>
        <authorList>
            <person name="Bruccoleri R.E."/>
            <person name="Oakeley E.J."/>
            <person name="Faust A.M.E."/>
            <person name="Altorfer M."/>
            <person name="Dessus-Babus S."/>
            <person name="Burckhardt D."/>
            <person name="Oertli M."/>
            <person name="Naumann U."/>
            <person name="Petersen F."/>
            <person name="Wong J."/>
        </authorList>
    </citation>
    <scope>NUCLEOTIDE SEQUENCE</scope>
    <source>
        <strain evidence="13">GSM-AAB239-AS_SAM_17_03QT</strain>
    </source>
</reference>
<dbReference type="Gene3D" id="1.10.510.10">
    <property type="entry name" value="Transferase(Phosphotransferase) domain 1"/>
    <property type="match status" value="1"/>
</dbReference>
<dbReference type="PANTHER" id="PTHR48016">
    <property type="entry name" value="MAP KINASE KINASE KINASE SSK2-RELATED-RELATED"/>
    <property type="match status" value="1"/>
</dbReference>
<evidence type="ECO:0000256" key="3">
    <source>
        <dbReference type="ARBA" id="ARBA00022527"/>
    </source>
</evidence>
<evidence type="ECO:0000256" key="8">
    <source>
        <dbReference type="ARBA" id="ARBA00047559"/>
    </source>
</evidence>
<feature type="region of interest" description="Disordered" evidence="11">
    <location>
        <begin position="1"/>
        <end position="80"/>
    </location>
</feature>
<feature type="region of interest" description="Disordered" evidence="11">
    <location>
        <begin position="241"/>
        <end position="275"/>
    </location>
</feature>
<dbReference type="GO" id="GO:1902065">
    <property type="term" value="P:response to L-glutamate"/>
    <property type="evidence" value="ECO:0007669"/>
    <property type="project" value="UniProtKB-ARBA"/>
</dbReference>
<keyword evidence="5 10" id="KW-0547">Nucleotide-binding</keyword>
<feature type="compositionally biased region" description="Basic and acidic residues" evidence="11">
    <location>
        <begin position="25"/>
        <end position="42"/>
    </location>
</feature>
<evidence type="ECO:0000256" key="10">
    <source>
        <dbReference type="PROSITE-ProRule" id="PRU10141"/>
    </source>
</evidence>
<dbReference type="InterPro" id="IPR000719">
    <property type="entry name" value="Prot_kinase_dom"/>
</dbReference>
<dbReference type="FunFam" id="1.10.510.10:FF:000359">
    <property type="entry name" value="Mitogen-activated protein kinase 1, putative, expressed"/>
    <property type="match status" value="1"/>
</dbReference>
<gene>
    <name evidence="13" type="ORF">M6B38_407405</name>
</gene>
<accession>A0AAX6FP95</accession>
<reference evidence="13" key="2">
    <citation type="submission" date="2023-04" db="EMBL/GenBank/DDBJ databases">
        <authorList>
            <person name="Bruccoleri R.E."/>
            <person name="Oakeley E.J."/>
            <person name="Faust A.-M."/>
            <person name="Dessus-Babus S."/>
            <person name="Altorfer M."/>
            <person name="Burckhardt D."/>
            <person name="Oertli M."/>
            <person name="Naumann U."/>
            <person name="Petersen F."/>
            <person name="Wong J."/>
        </authorList>
    </citation>
    <scope>NUCLEOTIDE SEQUENCE</scope>
    <source>
        <strain evidence="13">GSM-AAB239-AS_SAM_17_03QT</strain>
        <tissue evidence="13">Leaf</tissue>
    </source>
</reference>
<name>A0AAX6FP95_IRIPA</name>
<dbReference type="GO" id="GO:0005737">
    <property type="term" value="C:cytoplasm"/>
    <property type="evidence" value="ECO:0007669"/>
    <property type="project" value="TreeGrafter"/>
</dbReference>
<dbReference type="EC" id="2.7.11.25" evidence="2"/>
<feature type="compositionally biased region" description="Basic and acidic residues" evidence="11">
    <location>
        <begin position="143"/>
        <end position="160"/>
    </location>
</feature>